<protein>
    <submittedName>
        <fullName evidence="3">Uncharacterized protein</fullName>
    </submittedName>
</protein>
<accession>A0A5D3WGA1</accession>
<feature type="region of interest" description="Disordered" evidence="1">
    <location>
        <begin position="114"/>
        <end position="154"/>
    </location>
</feature>
<gene>
    <name evidence="3" type="ORF">EDC39_11414</name>
</gene>
<evidence type="ECO:0000313" key="3">
    <source>
        <dbReference type="EMBL" id="TYO96309.1"/>
    </source>
</evidence>
<organism evidence="3 4">
    <name type="scientific">Geothermobacter ehrlichii</name>
    <dbReference type="NCBI Taxonomy" id="213224"/>
    <lineage>
        <taxon>Bacteria</taxon>
        <taxon>Pseudomonadati</taxon>
        <taxon>Thermodesulfobacteriota</taxon>
        <taxon>Desulfuromonadia</taxon>
        <taxon>Desulfuromonadales</taxon>
        <taxon>Geothermobacteraceae</taxon>
        <taxon>Geothermobacter</taxon>
    </lineage>
</organism>
<keyword evidence="4" id="KW-1185">Reference proteome</keyword>
<keyword evidence="2" id="KW-1133">Transmembrane helix</keyword>
<reference evidence="3 4" key="1">
    <citation type="submission" date="2019-07" db="EMBL/GenBank/DDBJ databases">
        <title>Genomic Encyclopedia of Type Strains, Phase IV (KMG-IV): sequencing the most valuable type-strain genomes for metagenomic binning, comparative biology and taxonomic classification.</title>
        <authorList>
            <person name="Goeker M."/>
        </authorList>
    </citation>
    <scope>NUCLEOTIDE SEQUENCE [LARGE SCALE GENOMIC DNA]</scope>
    <source>
        <strain evidence="3 4">SS015</strain>
    </source>
</reference>
<keyword evidence="2" id="KW-0472">Membrane</keyword>
<dbReference type="Proteomes" id="UP000324159">
    <property type="component" value="Unassembled WGS sequence"/>
</dbReference>
<evidence type="ECO:0000256" key="2">
    <source>
        <dbReference type="SAM" id="Phobius"/>
    </source>
</evidence>
<proteinExistence type="predicted"/>
<feature type="transmembrane region" description="Helical" evidence="2">
    <location>
        <begin position="14"/>
        <end position="32"/>
    </location>
</feature>
<name>A0A5D3WGA1_9BACT</name>
<comment type="caution">
    <text evidence="3">The sequence shown here is derived from an EMBL/GenBank/DDBJ whole genome shotgun (WGS) entry which is preliminary data.</text>
</comment>
<dbReference type="RefSeq" id="WP_148896783.1">
    <property type="nucleotide sequence ID" value="NZ_VNIB01000014.1"/>
</dbReference>
<feature type="compositionally biased region" description="Polar residues" evidence="1">
    <location>
        <begin position="123"/>
        <end position="132"/>
    </location>
</feature>
<dbReference type="EMBL" id="VNIB01000014">
    <property type="protein sequence ID" value="TYO96309.1"/>
    <property type="molecule type" value="Genomic_DNA"/>
</dbReference>
<evidence type="ECO:0000313" key="4">
    <source>
        <dbReference type="Proteomes" id="UP000324159"/>
    </source>
</evidence>
<feature type="transmembrane region" description="Helical" evidence="2">
    <location>
        <begin position="72"/>
        <end position="92"/>
    </location>
</feature>
<dbReference type="AlphaFoldDB" id="A0A5D3WGA1"/>
<sequence length="154" mass="17006">MTVVQAGSKILRKLVVAVMALILAGCGVTIAYNGSKPATRYFGATIEDLRILLCPFSKGWGWRTYGVLTPFVGFYDLYVSIPVDVIAIPFVFKNRNQELLSRLMERQTKDYVSLPLEQDENEATQAQMTTGATEEKPQDSGPDCPKKTPSAPRS</sequence>
<evidence type="ECO:0000256" key="1">
    <source>
        <dbReference type="SAM" id="MobiDB-lite"/>
    </source>
</evidence>
<keyword evidence="2" id="KW-0812">Transmembrane</keyword>